<protein>
    <submittedName>
        <fullName evidence="2">Ubiquitin carboxyl-terminal hydrolase</fullName>
    </submittedName>
</protein>
<name>A0A0J7K937_LASNI</name>
<feature type="region of interest" description="Disordered" evidence="1">
    <location>
        <begin position="68"/>
        <end position="108"/>
    </location>
</feature>
<sequence length="179" mass="19782">MSEQIDIITAINELLGDPEYWDQALPLPPRAEHPPLTPASTQPPRAPKVGTIIQRSDHVNRRKQEMLMMVPPPPPKRLRGRTTTAGPTTAGPSTAASSNADPSTTDVTTNTVTVRPTLLMPTGPLPPPPIPVQLEPGNIVDVPHFCVHVSRKYKARTPHGRWVLRFSRTGQLRYYRKIS</sequence>
<evidence type="ECO:0000313" key="3">
    <source>
        <dbReference type="Proteomes" id="UP000036403"/>
    </source>
</evidence>
<dbReference type="PaxDb" id="67767-A0A0J7K937"/>
<comment type="caution">
    <text evidence="2">The sequence shown here is derived from an EMBL/GenBank/DDBJ whole genome shotgun (WGS) entry which is preliminary data.</text>
</comment>
<feature type="compositionally biased region" description="Low complexity" evidence="1">
    <location>
        <begin position="82"/>
        <end position="108"/>
    </location>
</feature>
<dbReference type="EMBL" id="LBMM01011641">
    <property type="protein sequence ID" value="KMQ86726.1"/>
    <property type="molecule type" value="Genomic_DNA"/>
</dbReference>
<dbReference type="GO" id="GO:0016787">
    <property type="term" value="F:hydrolase activity"/>
    <property type="evidence" value="ECO:0007669"/>
    <property type="project" value="UniProtKB-KW"/>
</dbReference>
<feature type="region of interest" description="Disordered" evidence="1">
    <location>
        <begin position="22"/>
        <end position="48"/>
    </location>
</feature>
<keyword evidence="2" id="KW-0378">Hydrolase</keyword>
<reference evidence="2 3" key="1">
    <citation type="submission" date="2015-04" db="EMBL/GenBank/DDBJ databases">
        <title>Lasius niger genome sequencing.</title>
        <authorList>
            <person name="Konorov E.A."/>
            <person name="Nikitin M.A."/>
            <person name="Kirill M.V."/>
            <person name="Chang P."/>
        </authorList>
    </citation>
    <scope>NUCLEOTIDE SEQUENCE [LARGE SCALE GENOMIC DNA]</scope>
    <source>
        <tissue evidence="2">Whole</tissue>
    </source>
</reference>
<evidence type="ECO:0000256" key="1">
    <source>
        <dbReference type="SAM" id="MobiDB-lite"/>
    </source>
</evidence>
<organism evidence="2 3">
    <name type="scientific">Lasius niger</name>
    <name type="common">Black garden ant</name>
    <dbReference type="NCBI Taxonomy" id="67767"/>
    <lineage>
        <taxon>Eukaryota</taxon>
        <taxon>Metazoa</taxon>
        <taxon>Ecdysozoa</taxon>
        <taxon>Arthropoda</taxon>
        <taxon>Hexapoda</taxon>
        <taxon>Insecta</taxon>
        <taxon>Pterygota</taxon>
        <taxon>Neoptera</taxon>
        <taxon>Endopterygota</taxon>
        <taxon>Hymenoptera</taxon>
        <taxon>Apocrita</taxon>
        <taxon>Aculeata</taxon>
        <taxon>Formicoidea</taxon>
        <taxon>Formicidae</taxon>
        <taxon>Formicinae</taxon>
        <taxon>Lasius</taxon>
        <taxon>Lasius</taxon>
    </lineage>
</organism>
<dbReference type="AlphaFoldDB" id="A0A0J7K937"/>
<accession>A0A0J7K937</accession>
<evidence type="ECO:0000313" key="2">
    <source>
        <dbReference type="EMBL" id="KMQ86726.1"/>
    </source>
</evidence>
<dbReference type="Proteomes" id="UP000036403">
    <property type="component" value="Unassembled WGS sequence"/>
</dbReference>
<proteinExistence type="predicted"/>
<keyword evidence="3" id="KW-1185">Reference proteome</keyword>
<gene>
    <name evidence="2" type="ORF">RF55_14227</name>
</gene>
<dbReference type="OrthoDB" id="7558917at2759"/>